<name>A0ABN2ADH9_9ACTN</name>
<dbReference type="EMBL" id="BAAAOR010000014">
    <property type="protein sequence ID" value="GAA1515956.1"/>
    <property type="molecule type" value="Genomic_DNA"/>
</dbReference>
<dbReference type="Pfam" id="PF01636">
    <property type="entry name" value="APH"/>
    <property type="match status" value="1"/>
</dbReference>
<keyword evidence="3" id="KW-1185">Reference proteome</keyword>
<dbReference type="RefSeq" id="WP_141005556.1">
    <property type="nucleotide sequence ID" value="NZ_BAAAOR010000014.1"/>
</dbReference>
<dbReference type="InterPro" id="IPR041726">
    <property type="entry name" value="ACAD10_11_N"/>
</dbReference>
<proteinExistence type="predicted"/>
<dbReference type="PANTHER" id="PTHR21310:SF40">
    <property type="entry name" value="AMINOGLYCOSIDE PHOSPHOTRANSFERASE DOMAIN-CONTAINING PROTEIN-RELATED"/>
    <property type="match status" value="1"/>
</dbReference>
<gene>
    <name evidence="2" type="ORF">GCM10009788_20310</name>
</gene>
<dbReference type="PANTHER" id="PTHR21310">
    <property type="entry name" value="AMINOGLYCOSIDE PHOSPHOTRANSFERASE-RELATED-RELATED"/>
    <property type="match status" value="1"/>
</dbReference>
<evidence type="ECO:0000259" key="1">
    <source>
        <dbReference type="Pfam" id="PF01636"/>
    </source>
</evidence>
<dbReference type="InterPro" id="IPR011009">
    <property type="entry name" value="Kinase-like_dom_sf"/>
</dbReference>
<protein>
    <submittedName>
        <fullName evidence="2">Phosphotransferase family protein</fullName>
    </submittedName>
</protein>
<dbReference type="InterPro" id="IPR002575">
    <property type="entry name" value="Aminoglycoside_PTrfase"/>
</dbReference>
<sequence>MNTSPRSFALDGSRQITTPVHGLDELRERFAAWLGRRVGAPVSLEEFAPPRGSGSSAVSVLVSATWESDAGSSTLELVLRLPPRAEAVPLFPTYPLATQAAVLEVLGGLDRVPVPAVYAFEESPEALGSPFLVMERVHGEIPTGNPSYAIEGWLLDAAPHERRRVQDGTIGCLAAVHATPDPAARLPHLATNGNVDALRAHVAAQQDHYAWTVSLDGVRVPVIERAFEWIESHWPSDPGEPVLSWGDARLGNVVFREFEPVAVLDWDMAALGPRELDLAWFLLSHEVNQGTAEAMGLPGLPGFCATEDVVASYEARTGHQVRDLDFYRVYAALRLSTIRAQVTRRLIHQGLEPPESGDDYAGHPSILATLLEQLS</sequence>
<accession>A0ABN2ADH9</accession>
<dbReference type="Gene3D" id="3.30.200.20">
    <property type="entry name" value="Phosphorylase Kinase, domain 1"/>
    <property type="match status" value="1"/>
</dbReference>
<dbReference type="Proteomes" id="UP001500842">
    <property type="component" value="Unassembled WGS sequence"/>
</dbReference>
<organism evidence="2 3">
    <name type="scientific">Nocardioides humi</name>
    <dbReference type="NCBI Taxonomy" id="449461"/>
    <lineage>
        <taxon>Bacteria</taxon>
        <taxon>Bacillati</taxon>
        <taxon>Actinomycetota</taxon>
        <taxon>Actinomycetes</taxon>
        <taxon>Propionibacteriales</taxon>
        <taxon>Nocardioidaceae</taxon>
        <taxon>Nocardioides</taxon>
    </lineage>
</organism>
<evidence type="ECO:0000313" key="3">
    <source>
        <dbReference type="Proteomes" id="UP001500842"/>
    </source>
</evidence>
<dbReference type="Gene3D" id="3.90.1200.10">
    <property type="match status" value="1"/>
</dbReference>
<dbReference type="InterPro" id="IPR051678">
    <property type="entry name" value="AGP_Transferase"/>
</dbReference>
<reference evidence="2 3" key="1">
    <citation type="journal article" date="2019" name="Int. J. Syst. Evol. Microbiol.">
        <title>The Global Catalogue of Microorganisms (GCM) 10K type strain sequencing project: providing services to taxonomists for standard genome sequencing and annotation.</title>
        <authorList>
            <consortium name="The Broad Institute Genomics Platform"/>
            <consortium name="The Broad Institute Genome Sequencing Center for Infectious Disease"/>
            <person name="Wu L."/>
            <person name="Ma J."/>
        </authorList>
    </citation>
    <scope>NUCLEOTIDE SEQUENCE [LARGE SCALE GENOMIC DNA]</scope>
    <source>
        <strain evidence="2 3">JCM 14942</strain>
    </source>
</reference>
<dbReference type="SUPFAM" id="SSF56112">
    <property type="entry name" value="Protein kinase-like (PK-like)"/>
    <property type="match status" value="1"/>
</dbReference>
<comment type="caution">
    <text evidence="2">The sequence shown here is derived from an EMBL/GenBank/DDBJ whole genome shotgun (WGS) entry which is preliminary data.</text>
</comment>
<evidence type="ECO:0000313" key="2">
    <source>
        <dbReference type="EMBL" id="GAA1515956.1"/>
    </source>
</evidence>
<feature type="domain" description="Aminoglycoside phosphotransferase" evidence="1">
    <location>
        <begin position="71"/>
        <end position="289"/>
    </location>
</feature>
<dbReference type="CDD" id="cd05154">
    <property type="entry name" value="ACAD10_11_N-like"/>
    <property type="match status" value="1"/>
</dbReference>